<evidence type="ECO:0008006" key="3">
    <source>
        <dbReference type="Google" id="ProtNLM"/>
    </source>
</evidence>
<dbReference type="CDD" id="cd10170">
    <property type="entry name" value="ASKHA_NBD_HSP70"/>
    <property type="match status" value="1"/>
</dbReference>
<reference evidence="1" key="1">
    <citation type="submission" date="2020-05" db="EMBL/GenBank/DDBJ databases">
        <authorList>
            <person name="Rincon C."/>
            <person name="Sanders R I."/>
            <person name="Robbins C."/>
            <person name="Chaturvedi A."/>
        </authorList>
    </citation>
    <scope>NUCLEOTIDE SEQUENCE</scope>
    <source>
        <strain evidence="1">CHB12</strain>
    </source>
</reference>
<dbReference type="AlphaFoldDB" id="A0A915ZKN2"/>
<proteinExistence type="predicted"/>
<sequence length="366" mass="41506">MSIEIQSDIRVVVSIDFGTTFSGYAYAHKENPKNITVQSEWESTGASFKTPTVIKDYLKKLGDHIKESLERHWRNVDFYKHVLIVLTVPAEFDDKAIETFRECAINAGLLKDKYNTNNLKFTTEPEAAAICCLNPTTREEHHLTTGDSFMIVDCGGGTVDLTTRELLEDERLSEITERSGDYCGSSFIDQAFLEIKEEFGEIVPNISVPPQPITSVVKGGVLYGLKEKTVKDRILKRTYGTEIVRRWKQPDPLSERLPNGLTVAFERLAQRGARLPRDNKFTKKFKPLSLLQQKINFDLYATEGSDAKFCEDPGVSKLHNWEIELPENENLEDTTILFTLSFGVGIEATAENQKTGKKYQCEIKYE</sequence>
<evidence type="ECO:0000313" key="2">
    <source>
        <dbReference type="Proteomes" id="UP000684084"/>
    </source>
</evidence>
<comment type="caution">
    <text evidence="1">The sequence shown here is derived from an EMBL/GenBank/DDBJ whole genome shotgun (WGS) entry which is preliminary data.</text>
</comment>
<protein>
    <recommendedName>
        <fullName evidence="3">Actin-like ATPase domain-containing protein</fullName>
    </recommendedName>
</protein>
<dbReference type="EMBL" id="CAGKOT010000044">
    <property type="protein sequence ID" value="CAB5381328.1"/>
    <property type="molecule type" value="Genomic_DNA"/>
</dbReference>
<name>A0A915ZKN2_9GLOM</name>
<dbReference type="PANTHER" id="PTHR14187:SF5">
    <property type="entry name" value="HEAT SHOCK 70 KDA PROTEIN 12A"/>
    <property type="match status" value="1"/>
</dbReference>
<organism evidence="1 2">
    <name type="scientific">Rhizophagus irregularis</name>
    <dbReference type="NCBI Taxonomy" id="588596"/>
    <lineage>
        <taxon>Eukaryota</taxon>
        <taxon>Fungi</taxon>
        <taxon>Fungi incertae sedis</taxon>
        <taxon>Mucoromycota</taxon>
        <taxon>Glomeromycotina</taxon>
        <taxon>Glomeromycetes</taxon>
        <taxon>Glomerales</taxon>
        <taxon>Glomeraceae</taxon>
        <taxon>Rhizophagus</taxon>
    </lineage>
</organism>
<dbReference type="OrthoDB" id="2963168at2759"/>
<dbReference type="PANTHER" id="PTHR14187">
    <property type="entry name" value="ALPHA KINASE/ELONGATION FACTOR 2 KINASE"/>
    <property type="match status" value="1"/>
</dbReference>
<dbReference type="Proteomes" id="UP000684084">
    <property type="component" value="Unassembled WGS sequence"/>
</dbReference>
<evidence type="ECO:0000313" key="1">
    <source>
        <dbReference type="EMBL" id="CAB5381328.1"/>
    </source>
</evidence>
<gene>
    <name evidence="1" type="ORF">CHRIB12_LOCUS17454</name>
</gene>
<accession>A0A915ZKN2</accession>